<keyword evidence="2" id="KW-1185">Reference proteome</keyword>
<evidence type="ECO:0000313" key="2">
    <source>
        <dbReference type="Proteomes" id="UP001148662"/>
    </source>
</evidence>
<reference evidence="1" key="1">
    <citation type="submission" date="2022-07" db="EMBL/GenBank/DDBJ databases">
        <title>Genome Sequence of Phlebia brevispora.</title>
        <authorList>
            <person name="Buettner E."/>
        </authorList>
    </citation>
    <scope>NUCLEOTIDE SEQUENCE</scope>
    <source>
        <strain evidence="1">MPL23</strain>
    </source>
</reference>
<protein>
    <submittedName>
        <fullName evidence="1">Uncharacterized protein</fullName>
    </submittedName>
</protein>
<gene>
    <name evidence="1" type="ORF">NM688_g1068</name>
</gene>
<organism evidence="1 2">
    <name type="scientific">Phlebia brevispora</name>
    <dbReference type="NCBI Taxonomy" id="194682"/>
    <lineage>
        <taxon>Eukaryota</taxon>
        <taxon>Fungi</taxon>
        <taxon>Dikarya</taxon>
        <taxon>Basidiomycota</taxon>
        <taxon>Agaricomycotina</taxon>
        <taxon>Agaricomycetes</taxon>
        <taxon>Polyporales</taxon>
        <taxon>Meruliaceae</taxon>
        <taxon>Phlebia</taxon>
    </lineage>
</organism>
<accession>A0ACC1TCD0</accession>
<proteinExistence type="predicted"/>
<name>A0ACC1TCD0_9APHY</name>
<sequence length="179" mass="18869">MLSLITYLLTLGAAATALNRPFCPTNKVLPPPPGSDIALCPTVCIVGCYYAPETNDGAQQPVLHDLLPMLSSVAYLLSLGAVATAIVCPLVIVEPPPGSDIGLCPTICRDGCFYAPETNDLCSNGPSSFDRTIEVFEVLSSQFCTIYSEENCYGEVAQLQGPNSVNFNATSVKSVKCVA</sequence>
<evidence type="ECO:0000313" key="1">
    <source>
        <dbReference type="EMBL" id="KAJ3558206.1"/>
    </source>
</evidence>
<comment type="caution">
    <text evidence="1">The sequence shown here is derived from an EMBL/GenBank/DDBJ whole genome shotgun (WGS) entry which is preliminary data.</text>
</comment>
<dbReference type="EMBL" id="JANHOG010000104">
    <property type="protein sequence ID" value="KAJ3558206.1"/>
    <property type="molecule type" value="Genomic_DNA"/>
</dbReference>
<dbReference type="Proteomes" id="UP001148662">
    <property type="component" value="Unassembled WGS sequence"/>
</dbReference>